<reference evidence="1" key="1">
    <citation type="submission" date="2024-07" db="EMBL/GenBank/DDBJ databases">
        <authorList>
            <person name="Bringhurst R.M."/>
            <person name="Homer T.E."/>
        </authorList>
    </citation>
    <scope>NUCLEOTIDE SEQUENCE</scope>
</reference>
<accession>A0AB39CCU3</accession>
<sequence length="94" mass="10820">MQSRLHRKGNQMTKLVPWIIVAVVVLIFGSLAKAVIDYQPSSTWEEVRADRLIREAEYDAREQQFRKCLKDAAGLGVATSHQMQQCKDKFLNKE</sequence>
<organism evidence="1">
    <name type="scientific">Pseudomonas phage RVTF4</name>
    <dbReference type="NCBI Taxonomy" id="3236931"/>
    <lineage>
        <taxon>Viruses</taxon>
    </lineage>
</organism>
<dbReference type="EMBL" id="PQ015378">
    <property type="protein sequence ID" value="XDJ14671.1"/>
    <property type="molecule type" value="Genomic_DNA"/>
</dbReference>
<evidence type="ECO:0000313" key="1">
    <source>
        <dbReference type="EMBL" id="XDJ14671.1"/>
    </source>
</evidence>
<name>A0AB39CCU3_9VIRU</name>
<proteinExistence type="predicted"/>
<protein>
    <submittedName>
        <fullName evidence="1">Uncharacterized protein</fullName>
    </submittedName>
</protein>